<accession>A0ABS5C7T9</accession>
<evidence type="ECO:0000313" key="10">
    <source>
        <dbReference type="EMBL" id="MBP3962066.1"/>
    </source>
</evidence>
<evidence type="ECO:0000313" key="11">
    <source>
        <dbReference type="Proteomes" id="UP000673394"/>
    </source>
</evidence>
<dbReference type="Proteomes" id="UP000673394">
    <property type="component" value="Unassembled WGS sequence"/>
</dbReference>
<evidence type="ECO:0000256" key="3">
    <source>
        <dbReference type="ARBA" id="ARBA00022475"/>
    </source>
</evidence>
<feature type="transmembrane region" description="Helical" evidence="8">
    <location>
        <begin position="235"/>
        <end position="255"/>
    </location>
</feature>
<feature type="transmembrane region" description="Helical" evidence="8">
    <location>
        <begin position="199"/>
        <end position="215"/>
    </location>
</feature>
<evidence type="ECO:0000256" key="2">
    <source>
        <dbReference type="ARBA" id="ARBA00022448"/>
    </source>
</evidence>
<dbReference type="PANTHER" id="PTHR23522">
    <property type="entry name" value="BLL5896 PROTEIN"/>
    <property type="match status" value="1"/>
</dbReference>
<evidence type="ECO:0000259" key="9">
    <source>
        <dbReference type="PROSITE" id="PS50850"/>
    </source>
</evidence>
<reference evidence="10 11" key="1">
    <citation type="submission" date="2021-04" db="EMBL/GenBank/DDBJ databases">
        <title>Paenibacillus sp. DLE-14 whole genome sequence.</title>
        <authorList>
            <person name="Ham Y.J."/>
        </authorList>
    </citation>
    <scope>NUCLEOTIDE SEQUENCE [LARGE SCALE GENOMIC DNA]</scope>
    <source>
        <strain evidence="10 11">DLE-14</strain>
    </source>
</reference>
<keyword evidence="11" id="KW-1185">Reference proteome</keyword>
<keyword evidence="6 8" id="KW-1133">Transmembrane helix</keyword>
<evidence type="ECO:0000256" key="6">
    <source>
        <dbReference type="ARBA" id="ARBA00022989"/>
    </source>
</evidence>
<protein>
    <submittedName>
        <fullName evidence="10">MFS transporter</fullName>
    </submittedName>
</protein>
<keyword evidence="4" id="KW-0997">Cell inner membrane</keyword>
<dbReference type="InterPro" id="IPR020846">
    <property type="entry name" value="MFS_dom"/>
</dbReference>
<feature type="domain" description="Major facilitator superfamily (MFS) profile" evidence="9">
    <location>
        <begin position="1"/>
        <end position="180"/>
    </location>
</feature>
<evidence type="ECO:0000256" key="8">
    <source>
        <dbReference type="SAM" id="Phobius"/>
    </source>
</evidence>
<feature type="transmembrane region" description="Helical" evidence="8">
    <location>
        <begin position="35"/>
        <end position="58"/>
    </location>
</feature>
<evidence type="ECO:0000256" key="1">
    <source>
        <dbReference type="ARBA" id="ARBA00004429"/>
    </source>
</evidence>
<feature type="transmembrane region" description="Helical" evidence="8">
    <location>
        <begin position="158"/>
        <end position="178"/>
    </location>
</feature>
<gene>
    <name evidence="10" type="ORF">I8J30_05025</name>
</gene>
<dbReference type="PANTHER" id="PTHR23522:SF10">
    <property type="entry name" value="3-PHENYLPROPIONIC ACID TRANSPORTER-RELATED"/>
    <property type="match status" value="1"/>
</dbReference>
<dbReference type="SUPFAM" id="SSF103473">
    <property type="entry name" value="MFS general substrate transporter"/>
    <property type="match status" value="1"/>
</dbReference>
<dbReference type="InterPro" id="IPR024989">
    <property type="entry name" value="MFS_assoc_dom"/>
</dbReference>
<feature type="transmembrane region" description="Helical" evidence="8">
    <location>
        <begin position="70"/>
        <end position="86"/>
    </location>
</feature>
<dbReference type="RefSeq" id="WP_210655918.1">
    <property type="nucleotide sequence ID" value="NZ_JAGKSP010000001.1"/>
</dbReference>
<name>A0ABS5C7T9_9BACL</name>
<proteinExistence type="predicted"/>
<comment type="caution">
    <text evidence="10">The sequence shown here is derived from an EMBL/GenBank/DDBJ whole genome shotgun (WGS) entry which is preliminary data.</text>
</comment>
<keyword evidence="2" id="KW-0813">Transport</keyword>
<keyword evidence="7 8" id="KW-0472">Membrane</keyword>
<organism evidence="10 11">
    <name type="scientific">Paenibacillus lignilyticus</name>
    <dbReference type="NCBI Taxonomy" id="1172615"/>
    <lineage>
        <taxon>Bacteria</taxon>
        <taxon>Bacillati</taxon>
        <taxon>Bacillota</taxon>
        <taxon>Bacilli</taxon>
        <taxon>Bacillales</taxon>
        <taxon>Paenibacillaceae</taxon>
        <taxon>Paenibacillus</taxon>
    </lineage>
</organism>
<dbReference type="PROSITE" id="PS50850">
    <property type="entry name" value="MFS"/>
    <property type="match status" value="1"/>
</dbReference>
<feature type="transmembrane region" description="Helical" evidence="8">
    <location>
        <begin position="262"/>
        <end position="282"/>
    </location>
</feature>
<feature type="transmembrane region" description="Helical" evidence="8">
    <location>
        <begin position="92"/>
        <end position="112"/>
    </location>
</feature>
<evidence type="ECO:0000256" key="4">
    <source>
        <dbReference type="ARBA" id="ARBA00022519"/>
    </source>
</evidence>
<dbReference type="InterPro" id="IPR036259">
    <property type="entry name" value="MFS_trans_sf"/>
</dbReference>
<keyword evidence="5 8" id="KW-0812">Transmembrane</keyword>
<evidence type="ECO:0000256" key="5">
    <source>
        <dbReference type="ARBA" id="ARBA00022692"/>
    </source>
</evidence>
<keyword evidence="3" id="KW-1003">Cell membrane</keyword>
<dbReference type="EMBL" id="JAGKSP010000001">
    <property type="protein sequence ID" value="MBP3962066.1"/>
    <property type="molecule type" value="Genomic_DNA"/>
</dbReference>
<evidence type="ECO:0000256" key="7">
    <source>
        <dbReference type="ARBA" id="ARBA00023136"/>
    </source>
</evidence>
<dbReference type="Gene3D" id="1.20.1250.20">
    <property type="entry name" value="MFS general substrate transporter like domains"/>
    <property type="match status" value="2"/>
</dbReference>
<feature type="transmembrane region" description="Helical" evidence="8">
    <location>
        <begin position="354"/>
        <end position="376"/>
    </location>
</feature>
<feature type="transmembrane region" description="Helical" evidence="8">
    <location>
        <begin position="133"/>
        <end position="152"/>
    </location>
</feature>
<feature type="transmembrane region" description="Helical" evidence="8">
    <location>
        <begin position="288"/>
        <end position="311"/>
    </location>
</feature>
<comment type="subcellular location">
    <subcellularLocation>
        <location evidence="1">Cell inner membrane</location>
        <topology evidence="1">Multi-pass membrane protein</topology>
    </subcellularLocation>
</comment>
<dbReference type="Pfam" id="PF12832">
    <property type="entry name" value="MFS_1_like"/>
    <property type="match status" value="1"/>
</dbReference>
<feature type="transmembrane region" description="Helical" evidence="8">
    <location>
        <begin position="12"/>
        <end position="29"/>
    </location>
</feature>
<feature type="transmembrane region" description="Helical" evidence="8">
    <location>
        <begin position="323"/>
        <end position="342"/>
    </location>
</feature>
<sequence>MKSPANLRIFNFLYFALLAMFISFLPVYLDAQGLTATKIGFIIGTGGFVSLFASPLWGMISDRSKTIRKVLLVLIFCSTIVGYMLYASGSFILLVVFTMLLYFFLLSMDPLTESLNFQTAEARGVSYGSIRTFGALGYAVMSLAVGYVMKYFGVDGMAPLFAVIGVISFIVCFTLADAPAAGKPVKLKKLGQFLTHRETLMFLILIFIAAVPSRINDTYLGVYLRELGGGPELIGQAWFLAAGTEILVFALSFWWMRKGRELALIAFASLFYFVRFFLSAWITDPHLLAYLQVLQIFTFPIFYTAAIQYLYRIVPEEWRATGQTVLALLFFGVSGIVASYAGGWLYESVTGHTYYLIIAGLSFCALLFSLVLLSIYGKKEHGGRQGIPASSAE</sequence>